<dbReference type="EnsemblMetazoa" id="HelroT191958">
    <property type="protein sequence ID" value="HelroP191958"/>
    <property type="gene ID" value="HelroG191958"/>
</dbReference>
<evidence type="ECO:0000256" key="5">
    <source>
        <dbReference type="ARBA" id="ARBA00022771"/>
    </source>
</evidence>
<dbReference type="GeneID" id="20212109"/>
<dbReference type="CDD" id="cd10536">
    <property type="entry name" value="SET_SMYD4"/>
    <property type="match status" value="1"/>
</dbReference>
<dbReference type="OMA" id="CAHANET"/>
<keyword evidence="2" id="KW-0808">Transferase</keyword>
<keyword evidence="4" id="KW-0479">Metal-binding</keyword>
<evidence type="ECO:0000256" key="7">
    <source>
        <dbReference type="PROSITE-ProRule" id="PRU00134"/>
    </source>
</evidence>
<dbReference type="PANTHER" id="PTHR46165:SF7">
    <property type="entry name" value="SET AND MYND DOMAIN-CONTAINING PROTEIN 4"/>
    <property type="match status" value="1"/>
</dbReference>
<dbReference type="GO" id="GO:0032259">
    <property type="term" value="P:methylation"/>
    <property type="evidence" value="ECO:0007669"/>
    <property type="project" value="UniProtKB-KW"/>
</dbReference>
<protein>
    <recommendedName>
        <fullName evidence="8">MYND-type domain-containing protein</fullName>
    </recommendedName>
</protein>
<dbReference type="SUPFAM" id="SSF144232">
    <property type="entry name" value="HIT/MYND zinc finger-like"/>
    <property type="match status" value="1"/>
</dbReference>
<dbReference type="GO" id="GO:0042826">
    <property type="term" value="F:histone deacetylase binding"/>
    <property type="evidence" value="ECO:0000318"/>
    <property type="project" value="GO_Central"/>
</dbReference>
<dbReference type="OrthoDB" id="5945798at2759"/>
<keyword evidence="5 7" id="KW-0863">Zinc-finger</keyword>
<keyword evidence="1" id="KW-0489">Methyltransferase</keyword>
<dbReference type="InterPro" id="IPR002893">
    <property type="entry name" value="Znf_MYND"/>
</dbReference>
<keyword evidence="6" id="KW-0862">Zinc</keyword>
<evidence type="ECO:0000256" key="6">
    <source>
        <dbReference type="ARBA" id="ARBA00022833"/>
    </source>
</evidence>
<proteinExistence type="predicted"/>
<sequence length="734" mass="84326">MKRNLTKDRDILTVGKNLEYMVQAVKGSLTESQQSQFFNCSNDVEVFKFLWSLDFTHDVLSLEEEYERKSDDKCKNFRQKGNEYFKKQSFLTALREYNMAVIHAVYDEHLNGQANKIDGDVKPHDDINVTEMSENDDKRSEVDDGSEISLALGNRSAALFQLGKYQECLIDIETALRLRYFKNSIHKLLHRKGVCYLKLNSVEKAKDSFKLALEYLESVKSHIEDKMYISWKKTIEKCISQCENETETTNENNENSEIVSEFPLKLSKESHETHPEAVKSLEIKGEKSCNSFVVSRDEVGTGDVLVIERPLVSCLFQDRSKEQRCYNCLSRIPLVSYPCFTCTSVIFCSQKCRDASYNSFHKHECRFFALLGENMCSDVGHLAVRMVMKLGVGEVLQIFEKAGNGDNNMNFDRDDLKNSKDVVEKCKRLYDLEVVGFKKSPTNSVNDISKMIEIPLLSCFLAKYLTLTNYISLRPKSDENTTNITTNVLNCAHANETIRPEDFYRLGAVLINNIRIIKRYAKLIRLTTKFGDAEDSQSQAIGIALYPNVISQFKHSCDPSADVTFYNDLAVVRAIREIFPGEEVSISFGPLFHEVKLEKRRCMLWNDYYVMCNCVACFNKWPVLEEMFQDAPGYKCEKCRSPLTSSDKVDKKNLRCPYCNHQQNLEKIVHQLQNSFDSYASGINEAMSGNHGYALPCLVGHLRLLHRYLRQPWPDLVACQEAVKMCYRLQAAER</sequence>
<dbReference type="RefSeq" id="XP_009018340.1">
    <property type="nucleotide sequence ID" value="XM_009020092.1"/>
</dbReference>
<dbReference type="InterPro" id="IPR046341">
    <property type="entry name" value="SET_dom_sf"/>
</dbReference>
<dbReference type="PROSITE" id="PS01360">
    <property type="entry name" value="ZF_MYND_1"/>
    <property type="match status" value="1"/>
</dbReference>
<evidence type="ECO:0000313" key="11">
    <source>
        <dbReference type="Proteomes" id="UP000015101"/>
    </source>
</evidence>
<accession>T1FTG2</accession>
<dbReference type="HOGENOM" id="CLU_021727_1_0_1"/>
<evidence type="ECO:0000313" key="9">
    <source>
        <dbReference type="EMBL" id="ESO03783.1"/>
    </source>
</evidence>
<dbReference type="SUPFAM" id="SSF48452">
    <property type="entry name" value="TPR-like"/>
    <property type="match status" value="1"/>
</dbReference>
<organism evidence="10 11">
    <name type="scientific">Helobdella robusta</name>
    <name type="common">Californian leech</name>
    <dbReference type="NCBI Taxonomy" id="6412"/>
    <lineage>
        <taxon>Eukaryota</taxon>
        <taxon>Metazoa</taxon>
        <taxon>Spiralia</taxon>
        <taxon>Lophotrochozoa</taxon>
        <taxon>Annelida</taxon>
        <taxon>Clitellata</taxon>
        <taxon>Hirudinea</taxon>
        <taxon>Rhynchobdellida</taxon>
        <taxon>Glossiphoniidae</taxon>
        <taxon>Helobdella</taxon>
    </lineage>
</organism>
<name>T1FTG2_HELRO</name>
<evidence type="ECO:0000313" key="10">
    <source>
        <dbReference type="EnsemblMetazoa" id="HelroP191958"/>
    </source>
</evidence>
<dbReference type="eggNOG" id="KOG2084">
    <property type="taxonomic scope" value="Eukaryota"/>
</dbReference>
<dbReference type="PROSITE" id="PS50865">
    <property type="entry name" value="ZF_MYND_2"/>
    <property type="match status" value="1"/>
</dbReference>
<dbReference type="GO" id="GO:0008270">
    <property type="term" value="F:zinc ion binding"/>
    <property type="evidence" value="ECO:0007669"/>
    <property type="project" value="UniProtKB-KW"/>
</dbReference>
<dbReference type="GO" id="GO:0005634">
    <property type="term" value="C:nucleus"/>
    <property type="evidence" value="ECO:0000318"/>
    <property type="project" value="GO_Central"/>
</dbReference>
<dbReference type="Proteomes" id="UP000015101">
    <property type="component" value="Unassembled WGS sequence"/>
</dbReference>
<dbReference type="GO" id="GO:0005737">
    <property type="term" value="C:cytoplasm"/>
    <property type="evidence" value="ECO:0000318"/>
    <property type="project" value="GO_Central"/>
</dbReference>
<dbReference type="KEGG" id="hro:HELRODRAFT_191958"/>
<gene>
    <name evidence="10" type="primary">20212109</name>
    <name evidence="9" type="ORF">HELRODRAFT_191958</name>
</gene>
<dbReference type="SMART" id="SM00028">
    <property type="entry name" value="TPR"/>
    <property type="match status" value="2"/>
</dbReference>
<dbReference type="Gene3D" id="2.170.270.10">
    <property type="entry name" value="SET domain"/>
    <property type="match status" value="1"/>
</dbReference>
<dbReference type="Gene3D" id="1.25.40.10">
    <property type="entry name" value="Tetratricopeptide repeat domain"/>
    <property type="match status" value="1"/>
</dbReference>
<feature type="domain" description="MYND-type" evidence="8">
    <location>
        <begin position="325"/>
        <end position="365"/>
    </location>
</feature>
<dbReference type="InterPro" id="IPR044421">
    <property type="entry name" value="SMYD4_SET"/>
</dbReference>
<evidence type="ECO:0000256" key="2">
    <source>
        <dbReference type="ARBA" id="ARBA00022679"/>
    </source>
</evidence>
<dbReference type="GO" id="GO:0008168">
    <property type="term" value="F:methyltransferase activity"/>
    <property type="evidence" value="ECO:0007669"/>
    <property type="project" value="UniProtKB-KW"/>
</dbReference>
<evidence type="ECO:0000256" key="4">
    <source>
        <dbReference type="ARBA" id="ARBA00022723"/>
    </source>
</evidence>
<evidence type="ECO:0000256" key="1">
    <source>
        <dbReference type="ARBA" id="ARBA00022603"/>
    </source>
</evidence>
<dbReference type="STRING" id="6412.T1FTG2"/>
<evidence type="ECO:0000259" key="8">
    <source>
        <dbReference type="PROSITE" id="PS50865"/>
    </source>
</evidence>
<dbReference type="PANTHER" id="PTHR46165">
    <property type="entry name" value="SET AND MYND DOMAIN-CONTAINING PROTEIN 4"/>
    <property type="match status" value="1"/>
</dbReference>
<dbReference type="InterPro" id="IPR052097">
    <property type="entry name" value="SET-MYND_domain_protein"/>
</dbReference>
<dbReference type="EMBL" id="KB096590">
    <property type="protein sequence ID" value="ESO03783.1"/>
    <property type="molecule type" value="Genomic_DNA"/>
</dbReference>
<reference evidence="11" key="1">
    <citation type="submission" date="2012-12" db="EMBL/GenBank/DDBJ databases">
        <authorList>
            <person name="Hellsten U."/>
            <person name="Grimwood J."/>
            <person name="Chapman J.A."/>
            <person name="Shapiro H."/>
            <person name="Aerts A."/>
            <person name="Otillar R.P."/>
            <person name="Terry A.Y."/>
            <person name="Boore J.L."/>
            <person name="Simakov O."/>
            <person name="Marletaz F."/>
            <person name="Cho S.-J."/>
            <person name="Edsinger-Gonzales E."/>
            <person name="Havlak P."/>
            <person name="Kuo D.-H."/>
            <person name="Larsson T."/>
            <person name="Lv J."/>
            <person name="Arendt D."/>
            <person name="Savage R."/>
            <person name="Osoegawa K."/>
            <person name="de Jong P."/>
            <person name="Lindberg D.R."/>
            <person name="Seaver E.C."/>
            <person name="Weisblat D.A."/>
            <person name="Putnam N.H."/>
            <person name="Grigoriev I.V."/>
            <person name="Rokhsar D.S."/>
        </authorList>
    </citation>
    <scope>NUCLEOTIDE SEQUENCE</scope>
</reference>
<keyword evidence="3" id="KW-0949">S-adenosyl-L-methionine</keyword>
<reference evidence="10" key="3">
    <citation type="submission" date="2015-06" db="UniProtKB">
        <authorList>
            <consortium name="EnsemblMetazoa"/>
        </authorList>
    </citation>
    <scope>IDENTIFICATION</scope>
</reference>
<dbReference type="InterPro" id="IPR011990">
    <property type="entry name" value="TPR-like_helical_dom_sf"/>
</dbReference>
<dbReference type="SUPFAM" id="SSF82199">
    <property type="entry name" value="SET domain"/>
    <property type="match status" value="1"/>
</dbReference>
<dbReference type="FunCoup" id="T1FTG2">
    <property type="interactions" value="1138"/>
</dbReference>
<evidence type="ECO:0000256" key="3">
    <source>
        <dbReference type="ARBA" id="ARBA00022691"/>
    </source>
</evidence>
<dbReference type="InParanoid" id="T1FTG2"/>
<dbReference type="EMBL" id="AMQM01004552">
    <property type="status" value="NOT_ANNOTATED_CDS"/>
    <property type="molecule type" value="Genomic_DNA"/>
</dbReference>
<dbReference type="CTD" id="20212109"/>
<dbReference type="InterPro" id="IPR019734">
    <property type="entry name" value="TPR_rpt"/>
</dbReference>
<reference evidence="9 11" key="2">
    <citation type="journal article" date="2013" name="Nature">
        <title>Insights into bilaterian evolution from three spiralian genomes.</title>
        <authorList>
            <person name="Simakov O."/>
            <person name="Marletaz F."/>
            <person name="Cho S.J."/>
            <person name="Edsinger-Gonzales E."/>
            <person name="Havlak P."/>
            <person name="Hellsten U."/>
            <person name="Kuo D.H."/>
            <person name="Larsson T."/>
            <person name="Lv J."/>
            <person name="Arendt D."/>
            <person name="Savage R."/>
            <person name="Osoegawa K."/>
            <person name="de Jong P."/>
            <person name="Grimwood J."/>
            <person name="Chapman J.A."/>
            <person name="Shapiro H."/>
            <person name="Aerts A."/>
            <person name="Otillar R.P."/>
            <person name="Terry A.Y."/>
            <person name="Boore J.L."/>
            <person name="Grigoriev I.V."/>
            <person name="Lindberg D.R."/>
            <person name="Seaver E.C."/>
            <person name="Weisblat D.A."/>
            <person name="Putnam N.H."/>
            <person name="Rokhsar D.S."/>
        </authorList>
    </citation>
    <scope>NUCLEOTIDE SEQUENCE</scope>
</reference>
<dbReference type="AlphaFoldDB" id="T1FTG2"/>
<keyword evidence="11" id="KW-1185">Reference proteome</keyword>